<reference evidence="2 3" key="1">
    <citation type="submission" date="2024-01" db="EMBL/GenBank/DDBJ databases">
        <title>Genome assemblies of Stephania.</title>
        <authorList>
            <person name="Yang L."/>
        </authorList>
    </citation>
    <scope>NUCLEOTIDE SEQUENCE [LARGE SCALE GENOMIC DNA]</scope>
    <source>
        <strain evidence="2">QJT</strain>
        <tissue evidence="2">Leaf</tissue>
    </source>
</reference>
<sequence length="118" mass="12720">MTLTWSKRIIIHLRQAAERHPVLLQAAVWCAMLSLMVGAGSMAAALGFIQSFSTACGGEEGMVRVAFEGPREAVCVPGMVLRWTWSNLDCCVPFVFAALLVAASALAIRAMGLWNHNS</sequence>
<feature type="transmembrane region" description="Helical" evidence="1">
    <location>
        <begin position="92"/>
        <end position="114"/>
    </location>
</feature>
<protein>
    <submittedName>
        <fullName evidence="2">Uncharacterized protein</fullName>
    </submittedName>
</protein>
<proteinExistence type="predicted"/>
<evidence type="ECO:0000313" key="3">
    <source>
        <dbReference type="Proteomes" id="UP001417504"/>
    </source>
</evidence>
<dbReference type="Proteomes" id="UP001417504">
    <property type="component" value="Unassembled WGS sequence"/>
</dbReference>
<dbReference type="PANTHER" id="PTHR34658">
    <property type="entry name" value="OS01G0151800 PROTEIN"/>
    <property type="match status" value="1"/>
</dbReference>
<keyword evidence="1" id="KW-0472">Membrane</keyword>
<feature type="transmembrane region" description="Helical" evidence="1">
    <location>
        <begin position="21"/>
        <end position="49"/>
    </location>
</feature>
<keyword evidence="3" id="KW-1185">Reference proteome</keyword>
<keyword evidence="1" id="KW-1133">Transmembrane helix</keyword>
<evidence type="ECO:0000256" key="1">
    <source>
        <dbReference type="SAM" id="Phobius"/>
    </source>
</evidence>
<dbReference type="EMBL" id="JBBNAE010000005">
    <property type="protein sequence ID" value="KAK9123188.1"/>
    <property type="molecule type" value="Genomic_DNA"/>
</dbReference>
<dbReference type="PANTHER" id="PTHR34658:SF2">
    <property type="entry name" value="OS01G0151800 PROTEIN"/>
    <property type="match status" value="1"/>
</dbReference>
<keyword evidence="1" id="KW-0812">Transmembrane</keyword>
<gene>
    <name evidence="2" type="ORF">Sjap_012790</name>
</gene>
<evidence type="ECO:0000313" key="2">
    <source>
        <dbReference type="EMBL" id="KAK9123188.1"/>
    </source>
</evidence>
<comment type="caution">
    <text evidence="2">The sequence shown here is derived from an EMBL/GenBank/DDBJ whole genome shotgun (WGS) entry which is preliminary data.</text>
</comment>
<name>A0AAP0NXZ9_9MAGN</name>
<dbReference type="AlphaFoldDB" id="A0AAP0NXZ9"/>
<organism evidence="2 3">
    <name type="scientific">Stephania japonica</name>
    <dbReference type="NCBI Taxonomy" id="461633"/>
    <lineage>
        <taxon>Eukaryota</taxon>
        <taxon>Viridiplantae</taxon>
        <taxon>Streptophyta</taxon>
        <taxon>Embryophyta</taxon>
        <taxon>Tracheophyta</taxon>
        <taxon>Spermatophyta</taxon>
        <taxon>Magnoliopsida</taxon>
        <taxon>Ranunculales</taxon>
        <taxon>Menispermaceae</taxon>
        <taxon>Menispermoideae</taxon>
        <taxon>Cissampelideae</taxon>
        <taxon>Stephania</taxon>
    </lineage>
</organism>
<accession>A0AAP0NXZ9</accession>